<dbReference type="InterPro" id="IPR026511">
    <property type="entry name" value="PTHB1"/>
</dbReference>
<feature type="non-terminal residue" evidence="2">
    <location>
        <position position="192"/>
    </location>
</feature>
<reference evidence="2 3" key="1">
    <citation type="submission" date="2022-11" db="EMBL/GenBank/DDBJ databases">
        <title>Whole genome sequence of Eschrichtius robustus ER-17-0199.</title>
        <authorList>
            <person name="Bruniche-Olsen A."/>
            <person name="Black A.N."/>
            <person name="Fields C.J."/>
            <person name="Walden K."/>
            <person name="Dewoody J.A."/>
        </authorList>
    </citation>
    <scope>NUCLEOTIDE SEQUENCE [LARGE SCALE GENOMIC DNA]</scope>
    <source>
        <strain evidence="2">ER-17-0199</strain>
        <tissue evidence="2">Blubber</tissue>
    </source>
</reference>
<dbReference type="GO" id="GO:0034464">
    <property type="term" value="C:BBSome"/>
    <property type="evidence" value="ECO:0007669"/>
    <property type="project" value="InterPro"/>
</dbReference>
<dbReference type="AlphaFoldDB" id="A0AB34GXE5"/>
<name>A0AB34GXE5_ESCRO</name>
<dbReference type="Proteomes" id="UP001159641">
    <property type="component" value="Unassembled WGS sequence"/>
</dbReference>
<proteinExistence type="predicted"/>
<gene>
    <name evidence="2" type="ORF">J1605_009758</name>
</gene>
<dbReference type="PANTHER" id="PTHR20991">
    <property type="entry name" value="PARATHYROID HORMONE-RESPONSIVE B1 GENE"/>
    <property type="match status" value="1"/>
</dbReference>
<feature type="domain" description="PTHB1 platform" evidence="1">
    <location>
        <begin position="134"/>
        <end position="175"/>
    </location>
</feature>
<evidence type="ECO:0000313" key="2">
    <source>
        <dbReference type="EMBL" id="KAJ8783150.1"/>
    </source>
</evidence>
<dbReference type="GO" id="GO:0016020">
    <property type="term" value="C:membrane"/>
    <property type="evidence" value="ECO:0007669"/>
    <property type="project" value="TreeGrafter"/>
</dbReference>
<sequence>MLTTQPVALQAATVKCASANHATSSPTSATSSEDCVAECEASVSGAHKTTKGDVAGSAQLHPLEGQGHCLGLDGCSRLEQTPAPRWADTEKDKVLEPTLSQKPPIYLGVGTNGWDPEAALSCQISVPGWMEGQTERYRIQSEQFEDLWLITNELIMRLQEYFEKQGIKDFACSFSGSMPLQEYFELIDHHFE</sequence>
<evidence type="ECO:0000313" key="3">
    <source>
        <dbReference type="Proteomes" id="UP001159641"/>
    </source>
</evidence>
<comment type="caution">
    <text evidence="2">The sequence shown here is derived from an EMBL/GenBank/DDBJ whole genome shotgun (WGS) entry which is preliminary data.</text>
</comment>
<dbReference type="PANTHER" id="PTHR20991:SF0">
    <property type="entry name" value="PROTEIN PTHB1"/>
    <property type="match status" value="1"/>
</dbReference>
<dbReference type="GO" id="GO:0060271">
    <property type="term" value="P:cilium assembly"/>
    <property type="evidence" value="ECO:0007669"/>
    <property type="project" value="TreeGrafter"/>
</dbReference>
<evidence type="ECO:0000259" key="1">
    <source>
        <dbReference type="Pfam" id="PF23337"/>
    </source>
</evidence>
<keyword evidence="3" id="KW-1185">Reference proteome</keyword>
<dbReference type="EMBL" id="JAIQCJ010002089">
    <property type="protein sequence ID" value="KAJ8783150.1"/>
    <property type="molecule type" value="Genomic_DNA"/>
</dbReference>
<dbReference type="Pfam" id="PF23337">
    <property type="entry name" value="PTHB1_pf"/>
    <property type="match status" value="1"/>
</dbReference>
<organism evidence="2 3">
    <name type="scientific">Eschrichtius robustus</name>
    <name type="common">California gray whale</name>
    <name type="synonym">Eschrichtius gibbosus</name>
    <dbReference type="NCBI Taxonomy" id="9764"/>
    <lineage>
        <taxon>Eukaryota</taxon>
        <taxon>Metazoa</taxon>
        <taxon>Chordata</taxon>
        <taxon>Craniata</taxon>
        <taxon>Vertebrata</taxon>
        <taxon>Euteleostomi</taxon>
        <taxon>Mammalia</taxon>
        <taxon>Eutheria</taxon>
        <taxon>Laurasiatheria</taxon>
        <taxon>Artiodactyla</taxon>
        <taxon>Whippomorpha</taxon>
        <taxon>Cetacea</taxon>
        <taxon>Mysticeti</taxon>
        <taxon>Eschrichtiidae</taxon>
        <taxon>Eschrichtius</taxon>
    </lineage>
</organism>
<dbReference type="InterPro" id="IPR055362">
    <property type="entry name" value="PTHB1_pf_dom"/>
</dbReference>
<protein>
    <recommendedName>
        <fullName evidence="1">PTHB1 platform domain-containing protein</fullName>
    </recommendedName>
</protein>
<accession>A0AB34GXE5</accession>